<protein>
    <recommendedName>
        <fullName evidence="4">Tetratricopeptide repeat protein</fullName>
    </recommendedName>
</protein>
<proteinExistence type="predicted"/>
<gene>
    <name evidence="2" type="ORF">C6Y28_09500</name>
</gene>
<keyword evidence="1" id="KW-0732">Signal</keyword>
<accession>A0A2S0M8N2</accession>
<evidence type="ECO:0000313" key="2">
    <source>
        <dbReference type="EMBL" id="AVO27831.1"/>
    </source>
</evidence>
<dbReference type="AlphaFoldDB" id="A0A2S0M8N2"/>
<dbReference type="Pfam" id="PF13429">
    <property type="entry name" value="TPR_15"/>
    <property type="match status" value="1"/>
</dbReference>
<dbReference type="OrthoDB" id="9788209at2"/>
<evidence type="ECO:0000313" key="3">
    <source>
        <dbReference type="Proteomes" id="UP000238358"/>
    </source>
</evidence>
<name>A0A2S0M8N2_MEGEL</name>
<dbReference type="InterPro" id="IPR011990">
    <property type="entry name" value="TPR-like_helical_dom_sf"/>
</dbReference>
<feature type="chain" id="PRO_5015621733" description="Tetratricopeptide repeat protein" evidence="1">
    <location>
        <begin position="25"/>
        <end position="524"/>
    </location>
</feature>
<dbReference type="Proteomes" id="UP000238358">
    <property type="component" value="Chromosome"/>
</dbReference>
<dbReference type="Gene3D" id="3.40.30.10">
    <property type="entry name" value="Glutaredoxin"/>
    <property type="match status" value="1"/>
</dbReference>
<sequence>MKLLRRQIALAVTGLFLTGYTVMAADAPAAVAPAAIQHKNEIVQTETVPSLTKREKTTPAKKSRPIQIPVSEASAGTAVPVTGFISKDSGHPVTVTTGNRPAALFIASSIPGSANTAYADFTKKAYASYHEQMNFFVLQTGRTSKIENWLKEEAFPFPVLTGDYHLYTHSLPRLILIDKNGVLRYRLNKDLPDKDVRDAFQDTITSPVPSDAVQRQKRLDTIVKERHARDQELRSNDAFAPLSSQLLFLSILYQKEYNQSFPESAWQDLSLAGLSWYYGDDAGTESHLDQMTVHAPNSPLPYGIRSLYDMMDGNPGAGYATTVQGLRKNPNDILLNSLAIVYEYMMGQKDKAAHRMQTLVEAHPEWNKNRTLSYTISRNYITMNQKDLGLAFYRNYLKQDKNPARGHLDYARLLTRAGKYEEALKECRISRNKLSEEEKNTYYPFVGSTYQQEAWIQWKLGNAVQALSCATKGIDLLKMHKYPIPPSWYILRAAIEQSLGRTTAAAVDWEASKRLPSLPHLIFH</sequence>
<evidence type="ECO:0008006" key="4">
    <source>
        <dbReference type="Google" id="ProtNLM"/>
    </source>
</evidence>
<dbReference type="SUPFAM" id="SSF48452">
    <property type="entry name" value="TPR-like"/>
    <property type="match status" value="1"/>
</dbReference>
<dbReference type="Gene3D" id="1.25.40.10">
    <property type="entry name" value="Tetratricopeptide repeat domain"/>
    <property type="match status" value="1"/>
</dbReference>
<dbReference type="EMBL" id="CP027569">
    <property type="protein sequence ID" value="AVO27831.1"/>
    <property type="molecule type" value="Genomic_DNA"/>
</dbReference>
<organism evidence="2 3">
    <name type="scientific">Megasphaera elsdenii</name>
    <dbReference type="NCBI Taxonomy" id="907"/>
    <lineage>
        <taxon>Bacteria</taxon>
        <taxon>Bacillati</taxon>
        <taxon>Bacillota</taxon>
        <taxon>Negativicutes</taxon>
        <taxon>Veillonellales</taxon>
        <taxon>Veillonellaceae</taxon>
        <taxon>Megasphaera</taxon>
    </lineage>
</organism>
<feature type="signal peptide" evidence="1">
    <location>
        <begin position="1"/>
        <end position="24"/>
    </location>
</feature>
<reference evidence="2 3" key="1">
    <citation type="journal article" date="2018" name="Genome Announc.">
        <title>Complete genomes of two Megasphaera elsdenii strains, NCIMB 702410 and ATCC 25940.</title>
        <authorList>
            <person name="Hatmaker E.A."/>
            <person name="O'Dell K."/>
            <person name="Riley L.A."/>
            <person name="Klingeman D.M."/>
            <person name="Guss A.M."/>
        </authorList>
    </citation>
    <scope>NUCLEOTIDE SEQUENCE [LARGE SCALE GENOMIC DNA]</scope>
    <source>
        <strain evidence="2 3">NCIMB702410</strain>
    </source>
</reference>
<evidence type="ECO:0000256" key="1">
    <source>
        <dbReference type="SAM" id="SignalP"/>
    </source>
</evidence>
<dbReference type="RefSeq" id="WP_027895257.1">
    <property type="nucleotide sequence ID" value="NZ_CP027569.1"/>
</dbReference>